<feature type="transmembrane region" description="Helical" evidence="7">
    <location>
        <begin position="142"/>
        <end position="162"/>
    </location>
</feature>
<organism evidence="9 10">
    <name type="scientific">[Clostridium] cellulosi</name>
    <dbReference type="NCBI Taxonomy" id="29343"/>
    <lineage>
        <taxon>Bacteria</taxon>
        <taxon>Bacillati</taxon>
        <taxon>Bacillota</taxon>
        <taxon>Clostridia</taxon>
        <taxon>Eubacteriales</taxon>
        <taxon>Oscillospiraceae</taxon>
        <taxon>Oscillospiraceae incertae sedis</taxon>
    </lineage>
</organism>
<feature type="domain" description="ABC transmembrane type-1" evidence="8">
    <location>
        <begin position="102"/>
        <end position="319"/>
    </location>
</feature>
<keyword evidence="6 7" id="KW-0472">Membrane</keyword>
<evidence type="ECO:0000313" key="10">
    <source>
        <dbReference type="Proteomes" id="UP000032431"/>
    </source>
</evidence>
<evidence type="ECO:0000256" key="2">
    <source>
        <dbReference type="ARBA" id="ARBA00022448"/>
    </source>
</evidence>
<dbReference type="Gene3D" id="1.10.3720.10">
    <property type="entry name" value="MetI-like"/>
    <property type="match status" value="1"/>
</dbReference>
<evidence type="ECO:0000256" key="5">
    <source>
        <dbReference type="ARBA" id="ARBA00022989"/>
    </source>
</evidence>
<evidence type="ECO:0000256" key="6">
    <source>
        <dbReference type="ARBA" id="ARBA00023136"/>
    </source>
</evidence>
<dbReference type="STRING" id="29343.CCDG5_1855"/>
<dbReference type="SUPFAM" id="SSF161098">
    <property type="entry name" value="MetI-like"/>
    <property type="match status" value="1"/>
</dbReference>
<comment type="similarity">
    <text evidence="7">Belongs to the binding-protein-dependent transport system permease family.</text>
</comment>
<evidence type="ECO:0000256" key="3">
    <source>
        <dbReference type="ARBA" id="ARBA00022475"/>
    </source>
</evidence>
<keyword evidence="10" id="KW-1185">Reference proteome</keyword>
<dbReference type="InterPro" id="IPR000515">
    <property type="entry name" value="MetI-like"/>
</dbReference>
<comment type="subcellular location">
    <subcellularLocation>
        <location evidence="1 7">Cell membrane</location>
        <topology evidence="1 7">Multi-pass membrane protein</topology>
    </subcellularLocation>
</comment>
<keyword evidence="5 7" id="KW-1133">Transmembrane helix</keyword>
<reference evidence="10" key="1">
    <citation type="submission" date="2014-07" db="EMBL/GenBank/DDBJ databases">
        <authorList>
            <person name="Wibberg D."/>
        </authorList>
    </citation>
    <scope>NUCLEOTIDE SEQUENCE [LARGE SCALE GENOMIC DNA]</scope>
    <source>
        <strain evidence="10">DG5</strain>
    </source>
</reference>
<keyword evidence="4 7" id="KW-0812">Transmembrane</keyword>
<feature type="transmembrane region" description="Helical" evidence="7">
    <location>
        <begin position="43"/>
        <end position="69"/>
    </location>
</feature>
<evidence type="ECO:0000259" key="8">
    <source>
        <dbReference type="PROSITE" id="PS50928"/>
    </source>
</evidence>
<dbReference type="InterPro" id="IPR050809">
    <property type="entry name" value="UgpAE/MalFG_permease"/>
</dbReference>
<dbReference type="OrthoDB" id="2637002at2"/>
<protein>
    <submittedName>
        <fullName evidence="9">ABC-type polysaccharide transport system, permease component</fullName>
    </submittedName>
</protein>
<dbReference type="PATRIC" id="fig|29343.3.peg.1947"/>
<dbReference type="GO" id="GO:0005886">
    <property type="term" value="C:plasma membrane"/>
    <property type="evidence" value="ECO:0007669"/>
    <property type="project" value="UniProtKB-SubCell"/>
</dbReference>
<evidence type="ECO:0000313" key="9">
    <source>
        <dbReference type="EMBL" id="CDZ24953.1"/>
    </source>
</evidence>
<dbReference type="PANTHER" id="PTHR43227">
    <property type="entry name" value="BLL4140 PROTEIN"/>
    <property type="match status" value="1"/>
</dbReference>
<proteinExistence type="inferred from homology"/>
<accession>A0A078KRD0</accession>
<dbReference type="KEGG" id="ccel:CCDG5_1855"/>
<dbReference type="HOGENOM" id="CLU_016047_0_1_9"/>
<gene>
    <name evidence="9" type="ORF">CCDG5_1855</name>
</gene>
<evidence type="ECO:0000256" key="7">
    <source>
        <dbReference type="RuleBase" id="RU363032"/>
    </source>
</evidence>
<feature type="transmembrane region" description="Helical" evidence="7">
    <location>
        <begin position="189"/>
        <end position="215"/>
    </location>
</feature>
<dbReference type="AlphaFoldDB" id="A0A078KRD0"/>
<dbReference type="EMBL" id="LM995447">
    <property type="protein sequence ID" value="CDZ24953.1"/>
    <property type="molecule type" value="Genomic_DNA"/>
</dbReference>
<sequence length="333" mass="37990">MGSTDVAVKNEIKVYDLNTGYKPGPKRKNKNTFLKEFKTNKALFFMLLLPLVYVIIQFYLPMAGLIVAFKNYNYTDGLFKSPWIGLENFKFLFMSSDAWIITRNTILYNLAFIFLGLIVSIAFAVMLNELRNRFAAKFYQSTMLLPYILSWVVVAYFVYALLEPKNGLINRNLLNLGITPPDWYQEEKYWPFILTFVNLWKTAGYGSIIYLAAITGIDETYYEAALLDGCSKWKQFCYITLPFLKPTIVILTIMNLGNIFRSDFGLFYQVTMNSGSLFNTTNTIDTYVYRGLLGTGTIGQSSAAGLYQSCVGFVVVLIANWIIGKLSPEDKIF</sequence>
<keyword evidence="3" id="KW-1003">Cell membrane</keyword>
<feature type="transmembrane region" description="Helical" evidence="7">
    <location>
        <begin position="305"/>
        <end position="323"/>
    </location>
</feature>
<dbReference type="GO" id="GO:0055085">
    <property type="term" value="P:transmembrane transport"/>
    <property type="evidence" value="ECO:0007669"/>
    <property type="project" value="InterPro"/>
</dbReference>
<evidence type="ECO:0000256" key="4">
    <source>
        <dbReference type="ARBA" id="ARBA00022692"/>
    </source>
</evidence>
<dbReference type="PROSITE" id="PS50928">
    <property type="entry name" value="ABC_TM1"/>
    <property type="match status" value="1"/>
</dbReference>
<feature type="transmembrane region" description="Helical" evidence="7">
    <location>
        <begin position="236"/>
        <end position="257"/>
    </location>
</feature>
<keyword evidence="2 7" id="KW-0813">Transport</keyword>
<name>A0A078KRD0_9FIRM</name>
<dbReference type="CDD" id="cd06261">
    <property type="entry name" value="TM_PBP2"/>
    <property type="match status" value="1"/>
</dbReference>
<dbReference type="Pfam" id="PF00528">
    <property type="entry name" value="BPD_transp_1"/>
    <property type="match status" value="1"/>
</dbReference>
<evidence type="ECO:0000256" key="1">
    <source>
        <dbReference type="ARBA" id="ARBA00004651"/>
    </source>
</evidence>
<dbReference type="PANTHER" id="PTHR43227:SF11">
    <property type="entry name" value="BLL4140 PROTEIN"/>
    <property type="match status" value="1"/>
</dbReference>
<feature type="transmembrane region" description="Helical" evidence="7">
    <location>
        <begin position="106"/>
        <end position="130"/>
    </location>
</feature>
<dbReference type="InterPro" id="IPR035906">
    <property type="entry name" value="MetI-like_sf"/>
</dbReference>
<dbReference type="Proteomes" id="UP000032431">
    <property type="component" value="Chromosome I"/>
</dbReference>